<feature type="transmembrane region" description="Helical" evidence="1">
    <location>
        <begin position="6"/>
        <end position="23"/>
    </location>
</feature>
<gene>
    <name evidence="2" type="ORF">J2Z35_000582</name>
</gene>
<reference evidence="2 3" key="1">
    <citation type="submission" date="2021-03" db="EMBL/GenBank/DDBJ databases">
        <title>Genomic Encyclopedia of Type Strains, Phase IV (KMG-IV): sequencing the most valuable type-strain genomes for metagenomic binning, comparative biology and taxonomic classification.</title>
        <authorList>
            <person name="Goeker M."/>
        </authorList>
    </citation>
    <scope>NUCLEOTIDE SEQUENCE [LARGE SCALE GENOMIC DNA]</scope>
    <source>
        <strain evidence="2 3">DSM 27512</strain>
    </source>
</reference>
<keyword evidence="1" id="KW-1133">Transmembrane helix</keyword>
<feature type="transmembrane region" description="Helical" evidence="1">
    <location>
        <begin position="44"/>
        <end position="62"/>
    </location>
</feature>
<evidence type="ECO:0000313" key="2">
    <source>
        <dbReference type="EMBL" id="MBP2026791.1"/>
    </source>
</evidence>
<sequence>MFNIGLIEIVMAIALTAAIHFFLKEIKREDYLGKLIFKIPRDKKTNALVFFWVMMGFFWIYLSLNSFLSSGGNYYTSPVIMITTPILWLLISMLNVYRTLNSKEIREKGMTTVDGFLYWENIVQYRWIKSSGMNGAVLEVFYTPRKRIFPNRKIRKLITMNEENIPQIEKKLKKF</sequence>
<feature type="transmembrane region" description="Helical" evidence="1">
    <location>
        <begin position="74"/>
        <end position="97"/>
    </location>
</feature>
<dbReference type="RefSeq" id="WP_209659162.1">
    <property type="nucleotide sequence ID" value="NZ_JAGGLI010000004.1"/>
</dbReference>
<accession>A0ABS4KI22</accession>
<keyword evidence="1" id="KW-0812">Transmembrane</keyword>
<dbReference type="Proteomes" id="UP001314903">
    <property type="component" value="Unassembled WGS sequence"/>
</dbReference>
<evidence type="ECO:0008006" key="4">
    <source>
        <dbReference type="Google" id="ProtNLM"/>
    </source>
</evidence>
<dbReference type="EMBL" id="JAGGLI010000004">
    <property type="protein sequence ID" value="MBP2026791.1"/>
    <property type="molecule type" value="Genomic_DNA"/>
</dbReference>
<comment type="caution">
    <text evidence="2">The sequence shown here is derived from an EMBL/GenBank/DDBJ whole genome shotgun (WGS) entry which is preliminary data.</text>
</comment>
<evidence type="ECO:0000313" key="3">
    <source>
        <dbReference type="Proteomes" id="UP001314903"/>
    </source>
</evidence>
<keyword evidence="3" id="KW-1185">Reference proteome</keyword>
<protein>
    <recommendedName>
        <fullName evidence="4">DUF5673 domain-containing protein</fullName>
    </recommendedName>
</protein>
<organism evidence="2 3">
    <name type="scientific">Acetoanaerobium pronyense</name>
    <dbReference type="NCBI Taxonomy" id="1482736"/>
    <lineage>
        <taxon>Bacteria</taxon>
        <taxon>Bacillati</taxon>
        <taxon>Bacillota</taxon>
        <taxon>Clostridia</taxon>
        <taxon>Peptostreptococcales</taxon>
        <taxon>Filifactoraceae</taxon>
        <taxon>Acetoanaerobium</taxon>
    </lineage>
</organism>
<evidence type="ECO:0000256" key="1">
    <source>
        <dbReference type="SAM" id="Phobius"/>
    </source>
</evidence>
<keyword evidence="1" id="KW-0472">Membrane</keyword>
<proteinExistence type="predicted"/>
<name>A0ABS4KI22_9FIRM</name>